<dbReference type="PATRIC" id="fig|1423727.3.peg.439"/>
<accession>A0A0R2B034</accession>
<proteinExistence type="predicted"/>
<feature type="transmembrane region" description="Helical" evidence="3">
    <location>
        <begin position="63"/>
        <end position="81"/>
    </location>
</feature>
<feature type="transmembrane region" description="Helical" evidence="3">
    <location>
        <begin position="367"/>
        <end position="390"/>
    </location>
</feature>
<dbReference type="STRING" id="1423727.FC34_GL000437"/>
<feature type="transmembrane region" description="Helical" evidence="3">
    <location>
        <begin position="253"/>
        <end position="274"/>
    </location>
</feature>
<dbReference type="GO" id="GO:0008643">
    <property type="term" value="P:carbohydrate transport"/>
    <property type="evidence" value="ECO:0007669"/>
    <property type="project" value="InterPro"/>
</dbReference>
<reference evidence="4 5" key="1">
    <citation type="journal article" date="2015" name="Genome Announc.">
        <title>Expanding the biotechnology potential of lactobacilli through comparative genomics of 213 strains and associated genera.</title>
        <authorList>
            <person name="Sun Z."/>
            <person name="Harris H.M."/>
            <person name="McCann A."/>
            <person name="Guo C."/>
            <person name="Argimon S."/>
            <person name="Zhang W."/>
            <person name="Yang X."/>
            <person name="Jeffery I.B."/>
            <person name="Cooney J.C."/>
            <person name="Kagawa T.F."/>
            <person name="Liu W."/>
            <person name="Song Y."/>
            <person name="Salvetti E."/>
            <person name="Wrobel A."/>
            <person name="Rasinkangas P."/>
            <person name="Parkhill J."/>
            <person name="Rea M.C."/>
            <person name="O'Sullivan O."/>
            <person name="Ritari J."/>
            <person name="Douillard F.P."/>
            <person name="Paul Ross R."/>
            <person name="Yang R."/>
            <person name="Briner A.E."/>
            <person name="Felis G.E."/>
            <person name="de Vos W.M."/>
            <person name="Barrangou R."/>
            <person name="Klaenhammer T.R."/>
            <person name="Caufield P.W."/>
            <person name="Cui Y."/>
            <person name="Zhang H."/>
            <person name="O'Toole P.W."/>
        </authorList>
    </citation>
    <scope>NUCLEOTIDE SEQUENCE [LARGE SCALE GENOMIC DNA]</scope>
    <source>
        <strain evidence="4 5">DSM 23927</strain>
    </source>
</reference>
<dbReference type="Proteomes" id="UP000051672">
    <property type="component" value="Unassembled WGS sequence"/>
</dbReference>
<evidence type="ECO:0000256" key="2">
    <source>
        <dbReference type="ARBA" id="ARBA00022847"/>
    </source>
</evidence>
<keyword evidence="2" id="KW-0813">Transport</keyword>
<organism evidence="4 5">
    <name type="scientific">Lacticaseibacillus brantae DSM 23927</name>
    <dbReference type="NCBI Taxonomy" id="1423727"/>
    <lineage>
        <taxon>Bacteria</taxon>
        <taxon>Bacillati</taxon>
        <taxon>Bacillota</taxon>
        <taxon>Bacilli</taxon>
        <taxon>Lactobacillales</taxon>
        <taxon>Lactobacillaceae</taxon>
        <taxon>Lacticaseibacillus</taxon>
    </lineage>
</organism>
<sequence>MAAAGLFLNFLLTYIMLTKQLSPQQFFTITILFVVARIIDAVLDPIMGNILDATHSRFGKFKPWIVTGVIGTGIIVIASFANQWQGWTYIIAFAILYLLFNIFFTMNDIAYWGMLPSLTSNSDDRNQLTSLTSLMAGVGAFLTNILVPIGTVGNNALGGSTVTGYAWISIIFVALMFFTQGLTVFGVTEDKTIQAQQATSKRTKVSFRSIIGVLRENDQATWNAVMLFIYMIVSNLSSTVISIYLYFSFGYSGTWNFVFTILGQIAGAVIFATFASISKHFTRKRLIQIATVMAGGGYVLLLLAGLFLPNSLATTKAWLLSVINVLPSVGNGIFYLILIINIANSVEYNEWKVGIRNEGIIFSVRPFVTKLGMAAGQFIAMMIYLVTGILGTTNQISKLESDQARGVISAAAKESGIANLIAQVPLGQDNFLLALVTLIPAIGIGITYWIYSRKIIVDEKFYDHMLADLEVRRQAAAQKVAQQ</sequence>
<feature type="transmembrane region" description="Helical" evidence="3">
    <location>
        <begin position="128"/>
        <end position="152"/>
    </location>
</feature>
<keyword evidence="3" id="KW-1133">Transmembrane helix</keyword>
<dbReference type="Pfam" id="PF13347">
    <property type="entry name" value="MFS_2"/>
    <property type="match status" value="1"/>
</dbReference>
<feature type="transmembrane region" description="Helical" evidence="3">
    <location>
        <begin position="431"/>
        <end position="451"/>
    </location>
</feature>
<keyword evidence="5" id="KW-1185">Reference proteome</keyword>
<protein>
    <submittedName>
        <fullName evidence="4">Uncharacterized protein</fullName>
    </submittedName>
</protein>
<evidence type="ECO:0000313" key="5">
    <source>
        <dbReference type="Proteomes" id="UP000051672"/>
    </source>
</evidence>
<dbReference type="GO" id="GO:0015293">
    <property type="term" value="F:symporter activity"/>
    <property type="evidence" value="ECO:0007669"/>
    <property type="project" value="UniProtKB-KW"/>
</dbReference>
<keyword evidence="3" id="KW-0812">Transmembrane</keyword>
<feature type="transmembrane region" description="Helical" evidence="3">
    <location>
        <begin position="224"/>
        <end position="247"/>
    </location>
</feature>
<dbReference type="PANTHER" id="PTHR11328">
    <property type="entry name" value="MAJOR FACILITATOR SUPERFAMILY DOMAIN-CONTAINING PROTEIN"/>
    <property type="match status" value="1"/>
</dbReference>
<evidence type="ECO:0000256" key="1">
    <source>
        <dbReference type="ARBA" id="ARBA00022597"/>
    </source>
</evidence>
<dbReference type="EMBL" id="AYZQ01000001">
    <property type="protein sequence ID" value="KRM72727.1"/>
    <property type="molecule type" value="Genomic_DNA"/>
</dbReference>
<feature type="transmembrane region" description="Helical" evidence="3">
    <location>
        <begin position="27"/>
        <end position="51"/>
    </location>
</feature>
<evidence type="ECO:0000256" key="3">
    <source>
        <dbReference type="SAM" id="Phobius"/>
    </source>
</evidence>
<dbReference type="GO" id="GO:0005886">
    <property type="term" value="C:plasma membrane"/>
    <property type="evidence" value="ECO:0007669"/>
    <property type="project" value="TreeGrafter"/>
</dbReference>
<feature type="transmembrane region" description="Helical" evidence="3">
    <location>
        <begin position="87"/>
        <end position="107"/>
    </location>
</feature>
<name>A0A0R2B034_9LACO</name>
<dbReference type="InterPro" id="IPR039672">
    <property type="entry name" value="MFS_2"/>
</dbReference>
<keyword evidence="3" id="KW-0472">Membrane</keyword>
<feature type="transmembrane region" description="Helical" evidence="3">
    <location>
        <begin position="328"/>
        <end position="346"/>
    </location>
</feature>
<keyword evidence="1" id="KW-0762">Sugar transport</keyword>
<dbReference type="AlphaFoldDB" id="A0A0R2B034"/>
<dbReference type="SUPFAM" id="SSF103473">
    <property type="entry name" value="MFS general substrate transporter"/>
    <property type="match status" value="1"/>
</dbReference>
<dbReference type="InterPro" id="IPR036259">
    <property type="entry name" value="MFS_trans_sf"/>
</dbReference>
<dbReference type="PANTHER" id="PTHR11328:SF36">
    <property type="entry name" value="MELIBIOSE PERMEASE"/>
    <property type="match status" value="1"/>
</dbReference>
<comment type="caution">
    <text evidence="4">The sequence shown here is derived from an EMBL/GenBank/DDBJ whole genome shotgun (WGS) entry which is preliminary data.</text>
</comment>
<feature type="transmembrane region" description="Helical" evidence="3">
    <location>
        <begin position="286"/>
        <end position="308"/>
    </location>
</feature>
<keyword evidence="2" id="KW-0769">Symport</keyword>
<feature type="transmembrane region" description="Helical" evidence="3">
    <location>
        <begin position="164"/>
        <end position="187"/>
    </location>
</feature>
<evidence type="ECO:0000313" key="4">
    <source>
        <dbReference type="EMBL" id="KRM72727.1"/>
    </source>
</evidence>
<dbReference type="Gene3D" id="1.20.1250.20">
    <property type="entry name" value="MFS general substrate transporter like domains"/>
    <property type="match status" value="1"/>
</dbReference>
<dbReference type="OrthoDB" id="9764596at2"/>
<gene>
    <name evidence="4" type="ORF">FC34_GL000437</name>
</gene>